<keyword evidence="8" id="KW-1185">Reference proteome</keyword>
<evidence type="ECO:0000256" key="5">
    <source>
        <dbReference type="SAM" id="MobiDB-lite"/>
    </source>
</evidence>
<dbReference type="Proteomes" id="UP001596220">
    <property type="component" value="Unassembled WGS sequence"/>
</dbReference>
<dbReference type="InterPro" id="IPR030391">
    <property type="entry name" value="MeTrfase_TrmA_CS"/>
</dbReference>
<evidence type="ECO:0000256" key="2">
    <source>
        <dbReference type="ARBA" id="ARBA00022679"/>
    </source>
</evidence>
<sequence length="421" mass="45034">MSTTWEQRLIEVEVGAVAHGGHCVARYEGRVVFVRHALPGERVVVRITEDTGGSFCRGDAVEVVEASPDRVEPPCPFARPGLCGGCDWQHASWPAQRALKAAVVAEQLRRLAGLDREVVVEALPGGPEDWRTRVRLAVGPGGRPGFRAHRSHRVIPVDHCVITVPGALDGALGRTWPPGSELVVAHDADDHDHLIEIGPPTTRRGRRPVPGPARRRRGSGIATERAAGRTWRVRADGFWQVHPAAADTFARVVGEWAAARPGERAWDLYGGMGLFASVLAGQVGATGSVAVVESSARAVADGRTDLADLPQVSWHVGLTEAVLEGPDLTDQPPDVVVLDPPRKGAGKAVVAAIADRRPSRVVYVACDPAALARDIAAFAAHGYELARLRAFDAFPMTHHVECVALLVPTASTDRLSEWSVD</sequence>
<dbReference type="InterPro" id="IPR002792">
    <property type="entry name" value="TRAM_dom"/>
</dbReference>
<dbReference type="InterPro" id="IPR010280">
    <property type="entry name" value="U5_MeTrfase_fam"/>
</dbReference>
<dbReference type="PROSITE" id="PS50926">
    <property type="entry name" value="TRAM"/>
    <property type="match status" value="1"/>
</dbReference>
<dbReference type="EMBL" id="JBHSQO010000084">
    <property type="protein sequence ID" value="MFC6094930.1"/>
    <property type="molecule type" value="Genomic_DNA"/>
</dbReference>
<evidence type="ECO:0000313" key="7">
    <source>
        <dbReference type="EMBL" id="MFC6094930.1"/>
    </source>
</evidence>
<feature type="binding site" evidence="4">
    <location>
        <position position="339"/>
    </location>
    <ligand>
        <name>S-adenosyl-L-methionine</name>
        <dbReference type="ChEBI" id="CHEBI:59789"/>
    </ligand>
</feature>
<proteinExistence type="inferred from homology"/>
<evidence type="ECO:0000256" key="3">
    <source>
        <dbReference type="ARBA" id="ARBA00022691"/>
    </source>
</evidence>
<dbReference type="Pfam" id="PF05958">
    <property type="entry name" value="tRNA_U5-meth_tr"/>
    <property type="match status" value="1"/>
</dbReference>
<organism evidence="7 8">
    <name type="scientific">Saccharothrix lopnurensis</name>
    <dbReference type="NCBI Taxonomy" id="1670621"/>
    <lineage>
        <taxon>Bacteria</taxon>
        <taxon>Bacillati</taxon>
        <taxon>Actinomycetota</taxon>
        <taxon>Actinomycetes</taxon>
        <taxon>Pseudonocardiales</taxon>
        <taxon>Pseudonocardiaceae</taxon>
        <taxon>Saccharothrix</taxon>
    </lineage>
</organism>
<evidence type="ECO:0000256" key="1">
    <source>
        <dbReference type="ARBA" id="ARBA00022603"/>
    </source>
</evidence>
<dbReference type="Pfam" id="PF01938">
    <property type="entry name" value="TRAM"/>
    <property type="match status" value="1"/>
</dbReference>
<dbReference type="InterPro" id="IPR029063">
    <property type="entry name" value="SAM-dependent_MTases_sf"/>
</dbReference>
<feature type="compositionally biased region" description="Basic residues" evidence="5">
    <location>
        <begin position="203"/>
        <end position="218"/>
    </location>
</feature>
<evidence type="ECO:0000256" key="4">
    <source>
        <dbReference type="PROSITE-ProRule" id="PRU01024"/>
    </source>
</evidence>
<comment type="caution">
    <text evidence="7">The sequence shown here is derived from an EMBL/GenBank/DDBJ whole genome shotgun (WGS) entry which is preliminary data.</text>
</comment>
<keyword evidence="2 4" id="KW-0808">Transferase</keyword>
<name>A0ABW1PH21_9PSEU</name>
<feature type="binding site" evidence="4">
    <location>
        <position position="269"/>
    </location>
    <ligand>
        <name>S-adenosyl-L-methionine</name>
        <dbReference type="ChEBI" id="CHEBI:59789"/>
    </ligand>
</feature>
<dbReference type="EC" id="2.1.1.-" evidence="7"/>
<dbReference type="GO" id="GO:0032259">
    <property type="term" value="P:methylation"/>
    <property type="evidence" value="ECO:0007669"/>
    <property type="project" value="UniProtKB-KW"/>
</dbReference>
<keyword evidence="3 4" id="KW-0949">S-adenosyl-L-methionine</keyword>
<dbReference type="InterPro" id="IPR012340">
    <property type="entry name" value="NA-bd_OB-fold"/>
</dbReference>
<feature type="binding site" evidence="4">
    <location>
        <position position="293"/>
    </location>
    <ligand>
        <name>S-adenosyl-L-methionine</name>
        <dbReference type="ChEBI" id="CHEBI:59789"/>
    </ligand>
</feature>
<dbReference type="SUPFAM" id="SSF50249">
    <property type="entry name" value="Nucleic acid-binding proteins"/>
    <property type="match status" value="1"/>
</dbReference>
<evidence type="ECO:0000313" key="8">
    <source>
        <dbReference type="Proteomes" id="UP001596220"/>
    </source>
</evidence>
<reference evidence="8" key="1">
    <citation type="journal article" date="2019" name="Int. J. Syst. Evol. Microbiol.">
        <title>The Global Catalogue of Microorganisms (GCM) 10K type strain sequencing project: providing services to taxonomists for standard genome sequencing and annotation.</title>
        <authorList>
            <consortium name="The Broad Institute Genomics Platform"/>
            <consortium name="The Broad Institute Genome Sequencing Center for Infectious Disease"/>
            <person name="Wu L."/>
            <person name="Ma J."/>
        </authorList>
    </citation>
    <scope>NUCLEOTIDE SEQUENCE [LARGE SCALE GENOMIC DNA]</scope>
    <source>
        <strain evidence="8">CGMCC 4.7246</strain>
    </source>
</reference>
<feature type="binding site" evidence="4">
    <location>
        <position position="240"/>
    </location>
    <ligand>
        <name>S-adenosyl-L-methionine</name>
        <dbReference type="ChEBI" id="CHEBI:59789"/>
    </ligand>
</feature>
<accession>A0ABW1PH21</accession>
<comment type="similarity">
    <text evidence="4">Belongs to the class I-like SAM-binding methyltransferase superfamily. RNA M5U methyltransferase family.</text>
</comment>
<evidence type="ECO:0000259" key="6">
    <source>
        <dbReference type="PROSITE" id="PS50926"/>
    </source>
</evidence>
<dbReference type="Gene3D" id="2.40.50.1070">
    <property type="match status" value="1"/>
</dbReference>
<feature type="region of interest" description="Disordered" evidence="5">
    <location>
        <begin position="193"/>
        <end position="222"/>
    </location>
</feature>
<dbReference type="PROSITE" id="PS51687">
    <property type="entry name" value="SAM_MT_RNA_M5U"/>
    <property type="match status" value="1"/>
</dbReference>
<dbReference type="PANTHER" id="PTHR11061">
    <property type="entry name" value="RNA M5U METHYLTRANSFERASE"/>
    <property type="match status" value="1"/>
</dbReference>
<dbReference type="Gene3D" id="2.40.50.140">
    <property type="entry name" value="Nucleic acid-binding proteins"/>
    <property type="match status" value="1"/>
</dbReference>
<dbReference type="PROSITE" id="PS01231">
    <property type="entry name" value="TRMA_2"/>
    <property type="match status" value="1"/>
</dbReference>
<feature type="active site" description="Nucleophile" evidence="4">
    <location>
        <position position="366"/>
    </location>
</feature>
<dbReference type="PANTHER" id="PTHR11061:SF30">
    <property type="entry name" value="TRNA (URACIL(54)-C(5))-METHYLTRANSFERASE"/>
    <property type="match status" value="1"/>
</dbReference>
<dbReference type="Gene3D" id="3.40.50.150">
    <property type="entry name" value="Vaccinia Virus protein VP39"/>
    <property type="match status" value="2"/>
</dbReference>
<feature type="domain" description="TRAM" evidence="6">
    <location>
        <begin position="3"/>
        <end position="62"/>
    </location>
</feature>
<keyword evidence="1 4" id="KW-0489">Methyltransferase</keyword>
<dbReference type="CDD" id="cd02440">
    <property type="entry name" value="AdoMet_MTases"/>
    <property type="match status" value="1"/>
</dbReference>
<gene>
    <name evidence="7" type="ORF">ACFP3R_37190</name>
</gene>
<protein>
    <submittedName>
        <fullName evidence="7">Class I SAM-dependent RNA methyltransferase</fullName>
        <ecNumber evidence="7">2.1.1.-</ecNumber>
    </submittedName>
</protein>
<dbReference type="GO" id="GO:0008168">
    <property type="term" value="F:methyltransferase activity"/>
    <property type="evidence" value="ECO:0007669"/>
    <property type="project" value="UniProtKB-KW"/>
</dbReference>
<dbReference type="SUPFAM" id="SSF53335">
    <property type="entry name" value="S-adenosyl-L-methionine-dependent methyltransferases"/>
    <property type="match status" value="1"/>
</dbReference>
<dbReference type="RefSeq" id="WP_380643678.1">
    <property type="nucleotide sequence ID" value="NZ_JBHSQO010000084.1"/>
</dbReference>